<dbReference type="Gene3D" id="2.130.10.10">
    <property type="entry name" value="YVTN repeat-like/Quinoprotein amine dehydrogenase"/>
    <property type="match status" value="4"/>
</dbReference>
<dbReference type="EMBL" id="CP035758">
    <property type="protein sequence ID" value="QBD81651.1"/>
    <property type="molecule type" value="Genomic_DNA"/>
</dbReference>
<feature type="repeat" description="WD" evidence="5">
    <location>
        <begin position="569"/>
        <end position="609"/>
    </location>
</feature>
<dbReference type="InterPro" id="IPR019775">
    <property type="entry name" value="WD40_repeat_CS"/>
</dbReference>
<protein>
    <recommendedName>
        <fullName evidence="7">Protein kinase domain-containing protein</fullName>
    </recommendedName>
</protein>
<dbReference type="SMART" id="SM00320">
    <property type="entry name" value="WD40"/>
    <property type="match status" value="7"/>
</dbReference>
<dbReference type="GO" id="GO:0005524">
    <property type="term" value="F:ATP binding"/>
    <property type="evidence" value="ECO:0007669"/>
    <property type="project" value="UniProtKB-UniRule"/>
</dbReference>
<feature type="repeat" description="WD" evidence="5">
    <location>
        <begin position="694"/>
        <end position="728"/>
    </location>
</feature>
<evidence type="ECO:0000256" key="4">
    <source>
        <dbReference type="ARBA" id="ARBA00022840"/>
    </source>
</evidence>
<evidence type="ECO:0000313" key="8">
    <source>
        <dbReference type="EMBL" id="QBD81651.1"/>
    </source>
</evidence>
<dbReference type="RefSeq" id="WP_129892712.1">
    <property type="nucleotide sequence ID" value="NZ_CP035758.1"/>
</dbReference>
<dbReference type="SUPFAM" id="SSF56112">
    <property type="entry name" value="Protein kinase-like (PK-like)"/>
    <property type="match status" value="1"/>
</dbReference>
<keyword evidence="3 6" id="KW-0547">Nucleotide-binding</keyword>
<evidence type="ECO:0000256" key="3">
    <source>
        <dbReference type="ARBA" id="ARBA00022741"/>
    </source>
</evidence>
<evidence type="ECO:0000256" key="5">
    <source>
        <dbReference type="PROSITE-ProRule" id="PRU00221"/>
    </source>
</evidence>
<evidence type="ECO:0000259" key="7">
    <source>
        <dbReference type="PROSITE" id="PS50011"/>
    </source>
</evidence>
<evidence type="ECO:0000256" key="6">
    <source>
        <dbReference type="PROSITE-ProRule" id="PRU10141"/>
    </source>
</evidence>
<feature type="repeat" description="WD" evidence="5">
    <location>
        <begin position="610"/>
        <end position="642"/>
    </location>
</feature>
<dbReference type="PRINTS" id="PR00320">
    <property type="entry name" value="GPROTEINBRPT"/>
</dbReference>
<dbReference type="InterPro" id="IPR020472">
    <property type="entry name" value="WD40_PAC1"/>
</dbReference>
<keyword evidence="1 5" id="KW-0853">WD repeat</keyword>
<dbReference type="PROSITE" id="PS50011">
    <property type="entry name" value="PROTEIN_KINASE_DOM"/>
    <property type="match status" value="1"/>
</dbReference>
<organism evidence="8 9">
    <name type="scientific">Ktedonosporobacter rubrisoli</name>
    <dbReference type="NCBI Taxonomy" id="2509675"/>
    <lineage>
        <taxon>Bacteria</taxon>
        <taxon>Bacillati</taxon>
        <taxon>Chloroflexota</taxon>
        <taxon>Ktedonobacteria</taxon>
        <taxon>Ktedonobacterales</taxon>
        <taxon>Ktedonosporobacteraceae</taxon>
        <taxon>Ktedonosporobacter</taxon>
    </lineage>
</organism>
<dbReference type="Pfam" id="PF00069">
    <property type="entry name" value="Pkinase"/>
    <property type="match status" value="1"/>
</dbReference>
<dbReference type="Gene3D" id="3.30.200.20">
    <property type="entry name" value="Phosphorylase Kinase, domain 1"/>
    <property type="match status" value="1"/>
</dbReference>
<dbReference type="PROSITE" id="PS00108">
    <property type="entry name" value="PROTEIN_KINASE_ST"/>
    <property type="match status" value="1"/>
</dbReference>
<feature type="binding site" evidence="6">
    <location>
        <position position="41"/>
    </location>
    <ligand>
        <name>ATP</name>
        <dbReference type="ChEBI" id="CHEBI:30616"/>
    </ligand>
</feature>
<dbReference type="InterPro" id="IPR008271">
    <property type="entry name" value="Ser/Thr_kinase_AS"/>
</dbReference>
<keyword evidence="2" id="KW-0677">Repeat</keyword>
<evidence type="ECO:0000256" key="2">
    <source>
        <dbReference type="ARBA" id="ARBA00022737"/>
    </source>
</evidence>
<reference evidence="8 9" key="1">
    <citation type="submission" date="2019-01" db="EMBL/GenBank/DDBJ databases">
        <title>Ktedonosporobacter rubrisoli SCAWS-G2.</title>
        <authorList>
            <person name="Huang Y."/>
            <person name="Yan B."/>
        </authorList>
    </citation>
    <scope>NUCLEOTIDE SEQUENCE [LARGE SCALE GENOMIC DNA]</scope>
    <source>
        <strain evidence="8 9">SCAWS-G2</strain>
    </source>
</reference>
<dbReference type="SUPFAM" id="SSF50978">
    <property type="entry name" value="WD40 repeat-like"/>
    <property type="match status" value="1"/>
</dbReference>
<dbReference type="GO" id="GO:0004672">
    <property type="term" value="F:protein kinase activity"/>
    <property type="evidence" value="ECO:0007669"/>
    <property type="project" value="InterPro"/>
</dbReference>
<dbReference type="PROSITE" id="PS50294">
    <property type="entry name" value="WD_REPEATS_REGION"/>
    <property type="match status" value="6"/>
</dbReference>
<dbReference type="Proteomes" id="UP000290365">
    <property type="component" value="Chromosome"/>
</dbReference>
<dbReference type="SMART" id="SM00220">
    <property type="entry name" value="S_TKc"/>
    <property type="match status" value="1"/>
</dbReference>
<dbReference type="InterPro" id="IPR036322">
    <property type="entry name" value="WD40_repeat_dom_sf"/>
</dbReference>
<feature type="repeat" description="WD" evidence="5">
    <location>
        <begin position="485"/>
        <end position="526"/>
    </location>
</feature>
<evidence type="ECO:0000256" key="1">
    <source>
        <dbReference type="ARBA" id="ARBA00022574"/>
    </source>
</evidence>
<dbReference type="KEGG" id="kbs:EPA93_39050"/>
<proteinExistence type="predicted"/>
<feature type="repeat" description="WD" evidence="5">
    <location>
        <begin position="443"/>
        <end position="484"/>
    </location>
</feature>
<dbReference type="CDD" id="cd00200">
    <property type="entry name" value="WD40"/>
    <property type="match status" value="1"/>
</dbReference>
<dbReference type="Pfam" id="PF00400">
    <property type="entry name" value="WD40"/>
    <property type="match status" value="7"/>
</dbReference>
<dbReference type="InterPro" id="IPR000719">
    <property type="entry name" value="Prot_kinase_dom"/>
</dbReference>
<feature type="repeat" description="WD" evidence="5">
    <location>
        <begin position="527"/>
        <end position="568"/>
    </location>
</feature>
<feature type="domain" description="Protein kinase" evidence="7">
    <location>
        <begin position="12"/>
        <end position="272"/>
    </location>
</feature>
<sequence>MPDRVGQQLGNYRLTSILGQGGFAEVYLGQHVYLGTQAAIKVLHTQLSSGDAERFHTEARTVAHLIHPHIVRVLEFGIDNSTPFLVVDYAPNGTLRKRYPSGTLLPLAAIVSYVRQAADALQYAHEQRIIHRDVKPENMLLGRRNELLLSDFGIALVAQSARYNSTQSMQELAGTIAYMAPEQIQAQAGPASDQYSLAIIVYEWLCGARPFQGSFAEVAVKHTLVSPPPLRERVPELSEAIEKVVLQALAKDPKQRFPDITAFATALEQAYHSEPVPEILQPRAPTQDEVPVSAETVLLADAVVAPVVAAVSDKLAPVTENLTDELSTRASADVAEEDGLETTPLPEAMALEKEVFVGNVEGKVASPEKETNELEVVAQPEKGSGKKGRTGVITRRKALFGLAGALGILGVGGAAWAIKSQVLSSPLATPLPINGSSVPVLVYRGHDAMVWSVAWSPDGKHIVSGSGDKTVQVWDARTGSPLYTYNGHTDSVYAVAWSPDSRRIASAGYDQTVQVWNAATGFYPYTYTGHSSWVWSLAWSHNGKRIASGSGDQTVQVWDATNGENAYVYRGSQGFIHSIAWSPDDSMIVSSDNREAQVWDPASGNKLDTYRPYAAAIWSVAWSPDGKRIASACDDKTVQVWDAIGGDHRYVYYGHSDFVYAVAWSPDGKRIASAGEDKTVQVWNATDGSNVITFRGHTNSIHSLAWSPDSKRLASASWDMTVQVWQIP</sequence>
<dbReference type="FunFam" id="1.10.510.10:FF:000571">
    <property type="entry name" value="Maternal embryonic leucine zipper kinase"/>
    <property type="match status" value="1"/>
</dbReference>
<dbReference type="InterPro" id="IPR001680">
    <property type="entry name" value="WD40_rpt"/>
</dbReference>
<dbReference type="OrthoDB" id="136964at2"/>
<evidence type="ECO:0000313" key="9">
    <source>
        <dbReference type="Proteomes" id="UP000290365"/>
    </source>
</evidence>
<keyword evidence="9" id="KW-1185">Reference proteome</keyword>
<dbReference type="CDD" id="cd14014">
    <property type="entry name" value="STKc_PknB_like"/>
    <property type="match status" value="1"/>
</dbReference>
<feature type="repeat" description="WD" evidence="5">
    <location>
        <begin position="652"/>
        <end position="693"/>
    </location>
</feature>
<keyword evidence="4 6" id="KW-0067">ATP-binding</keyword>
<dbReference type="PROSITE" id="PS00107">
    <property type="entry name" value="PROTEIN_KINASE_ATP"/>
    <property type="match status" value="1"/>
</dbReference>
<dbReference type="PANTHER" id="PTHR19848:SF8">
    <property type="entry name" value="F-BOX AND WD REPEAT DOMAIN CONTAINING 7"/>
    <property type="match status" value="1"/>
</dbReference>
<dbReference type="InterPro" id="IPR015943">
    <property type="entry name" value="WD40/YVTN_repeat-like_dom_sf"/>
</dbReference>
<dbReference type="PROSITE" id="PS00678">
    <property type="entry name" value="WD_REPEATS_1"/>
    <property type="match status" value="3"/>
</dbReference>
<dbReference type="AlphaFoldDB" id="A0A4V0Z016"/>
<dbReference type="PANTHER" id="PTHR19848">
    <property type="entry name" value="WD40 REPEAT PROTEIN"/>
    <property type="match status" value="1"/>
</dbReference>
<gene>
    <name evidence="8" type="ORF">EPA93_39050</name>
</gene>
<dbReference type="PROSITE" id="PS50082">
    <property type="entry name" value="WD_REPEATS_2"/>
    <property type="match status" value="7"/>
</dbReference>
<dbReference type="InterPro" id="IPR011009">
    <property type="entry name" value="Kinase-like_dom_sf"/>
</dbReference>
<dbReference type="InterPro" id="IPR017441">
    <property type="entry name" value="Protein_kinase_ATP_BS"/>
</dbReference>
<name>A0A4V0Z016_KTERU</name>
<dbReference type="Gene3D" id="1.10.510.10">
    <property type="entry name" value="Transferase(Phosphotransferase) domain 1"/>
    <property type="match status" value="1"/>
</dbReference>
<accession>A0A4V0Z016</accession>